<dbReference type="Proteomes" id="UP000327013">
    <property type="component" value="Unassembled WGS sequence"/>
</dbReference>
<evidence type="ECO:0000256" key="1">
    <source>
        <dbReference type="SAM" id="MobiDB-lite"/>
    </source>
</evidence>
<comment type="caution">
    <text evidence="2">The sequence shown here is derived from an EMBL/GenBank/DDBJ whole genome shotgun (WGS) entry which is preliminary data.</text>
</comment>
<dbReference type="AlphaFoldDB" id="A0A5N6KRA0"/>
<gene>
    <name evidence="2" type="ORF">FH972_021922</name>
</gene>
<proteinExistence type="predicted"/>
<reference evidence="2 3" key="1">
    <citation type="submission" date="2019-06" db="EMBL/GenBank/DDBJ databases">
        <title>A chromosomal-level reference genome of Carpinus fangiana (Coryloideae, Betulaceae).</title>
        <authorList>
            <person name="Yang X."/>
            <person name="Wang Z."/>
            <person name="Zhang L."/>
            <person name="Hao G."/>
            <person name="Liu J."/>
            <person name="Yang Y."/>
        </authorList>
    </citation>
    <scope>NUCLEOTIDE SEQUENCE [LARGE SCALE GENOMIC DNA]</scope>
    <source>
        <strain evidence="2">Cfa_2016G</strain>
        <tissue evidence="2">Leaf</tissue>
    </source>
</reference>
<feature type="region of interest" description="Disordered" evidence="1">
    <location>
        <begin position="25"/>
        <end position="46"/>
    </location>
</feature>
<dbReference type="EMBL" id="VIBQ01000010">
    <property type="protein sequence ID" value="KAB8338983.1"/>
    <property type="molecule type" value="Genomic_DNA"/>
</dbReference>
<keyword evidence="3" id="KW-1185">Reference proteome</keyword>
<sequence length="112" mass="12145">MGWRGFNKESDLSALRGVIGLARAIKQPPGGRGKRNLDPANPSRKGSAEVVGSACWYGAHSPSPNYLRFQDTEFRIQEIDFAGHGGQCERRPRARQGSLFVVIITAGASCMV</sequence>
<evidence type="ECO:0000313" key="3">
    <source>
        <dbReference type="Proteomes" id="UP000327013"/>
    </source>
</evidence>
<protein>
    <submittedName>
        <fullName evidence="2">Uncharacterized protein</fullName>
    </submittedName>
</protein>
<evidence type="ECO:0000313" key="2">
    <source>
        <dbReference type="EMBL" id="KAB8338983.1"/>
    </source>
</evidence>
<organism evidence="2 3">
    <name type="scientific">Carpinus fangiana</name>
    <dbReference type="NCBI Taxonomy" id="176857"/>
    <lineage>
        <taxon>Eukaryota</taxon>
        <taxon>Viridiplantae</taxon>
        <taxon>Streptophyta</taxon>
        <taxon>Embryophyta</taxon>
        <taxon>Tracheophyta</taxon>
        <taxon>Spermatophyta</taxon>
        <taxon>Magnoliopsida</taxon>
        <taxon>eudicotyledons</taxon>
        <taxon>Gunneridae</taxon>
        <taxon>Pentapetalae</taxon>
        <taxon>rosids</taxon>
        <taxon>fabids</taxon>
        <taxon>Fagales</taxon>
        <taxon>Betulaceae</taxon>
        <taxon>Carpinus</taxon>
    </lineage>
</organism>
<accession>A0A5N6KRA0</accession>
<name>A0A5N6KRA0_9ROSI</name>